<accession>A0A6L2M729</accession>
<comment type="caution">
    <text evidence="1">The sequence shown here is derived from an EMBL/GenBank/DDBJ whole genome shotgun (WGS) entry which is preliminary data.</text>
</comment>
<dbReference type="EMBL" id="BKCJ010005858">
    <property type="protein sequence ID" value="GEU69027.1"/>
    <property type="molecule type" value="Genomic_DNA"/>
</dbReference>
<organism evidence="1">
    <name type="scientific">Tanacetum cinerariifolium</name>
    <name type="common">Dalmatian daisy</name>
    <name type="synonym">Chrysanthemum cinerariifolium</name>
    <dbReference type="NCBI Taxonomy" id="118510"/>
    <lineage>
        <taxon>Eukaryota</taxon>
        <taxon>Viridiplantae</taxon>
        <taxon>Streptophyta</taxon>
        <taxon>Embryophyta</taxon>
        <taxon>Tracheophyta</taxon>
        <taxon>Spermatophyta</taxon>
        <taxon>Magnoliopsida</taxon>
        <taxon>eudicotyledons</taxon>
        <taxon>Gunneridae</taxon>
        <taxon>Pentapetalae</taxon>
        <taxon>asterids</taxon>
        <taxon>campanulids</taxon>
        <taxon>Asterales</taxon>
        <taxon>Asteraceae</taxon>
        <taxon>Asteroideae</taxon>
        <taxon>Anthemideae</taxon>
        <taxon>Anthemidinae</taxon>
        <taxon>Tanacetum</taxon>
    </lineage>
</organism>
<proteinExistence type="predicted"/>
<reference evidence="1" key="1">
    <citation type="journal article" date="2019" name="Sci. Rep.">
        <title>Draft genome of Tanacetum cinerariifolium, the natural source of mosquito coil.</title>
        <authorList>
            <person name="Yamashiro T."/>
            <person name="Shiraishi A."/>
            <person name="Satake H."/>
            <person name="Nakayama K."/>
        </authorList>
    </citation>
    <scope>NUCLEOTIDE SEQUENCE</scope>
</reference>
<evidence type="ECO:0000313" key="1">
    <source>
        <dbReference type="EMBL" id="GEU69027.1"/>
    </source>
</evidence>
<dbReference type="AlphaFoldDB" id="A0A6L2M729"/>
<name>A0A6L2M729_TANCI</name>
<protein>
    <submittedName>
        <fullName evidence="1">Uncharacterized protein</fullName>
    </submittedName>
</protein>
<sequence length="98" mass="11847">MANLIQDNKYLEDRLDSHGVRLYTMENLDIPQQRLARSRHERDSSPMNVGNQLYKSHEDHMMLYKALEKPMNRDHTDELLKIWLKHAKRRKRYVTENA</sequence>
<gene>
    <name evidence="1" type="ORF">Tci_041005</name>
</gene>